<gene>
    <name evidence="1" type="ORF">F2P81_022641</name>
</gene>
<dbReference type="Proteomes" id="UP000438429">
    <property type="component" value="Unassembled WGS sequence"/>
</dbReference>
<reference evidence="1 2" key="1">
    <citation type="submission" date="2019-06" db="EMBL/GenBank/DDBJ databases">
        <title>Draft genomes of female and male turbot (Scophthalmus maximus).</title>
        <authorList>
            <person name="Xu H."/>
            <person name="Xu X.-W."/>
            <person name="Shao C."/>
            <person name="Chen S."/>
        </authorList>
    </citation>
    <scope>NUCLEOTIDE SEQUENCE [LARGE SCALE GENOMIC DNA]</scope>
    <source>
        <strain evidence="1">Ysfricsl-2016a</strain>
        <tissue evidence="1">Blood</tissue>
    </source>
</reference>
<dbReference type="AlphaFoldDB" id="A0A6A4S275"/>
<proteinExistence type="predicted"/>
<accession>A0A6A4S275</accession>
<sequence>MGSHEGRRCRCCKTCEIERLHLSRFEPFLTSVQDDIVTGCPERTGTTVSVDREGKVRPQLQLPLITFPPLLLSANEEPEGSSNTRLF</sequence>
<dbReference type="EMBL" id="VEVO01000020">
    <property type="protein sequence ID" value="KAF0025760.1"/>
    <property type="molecule type" value="Genomic_DNA"/>
</dbReference>
<protein>
    <submittedName>
        <fullName evidence="1">Uncharacterized protein</fullName>
    </submittedName>
</protein>
<comment type="caution">
    <text evidence="1">The sequence shown here is derived from an EMBL/GenBank/DDBJ whole genome shotgun (WGS) entry which is preliminary data.</text>
</comment>
<evidence type="ECO:0000313" key="1">
    <source>
        <dbReference type="EMBL" id="KAF0025760.1"/>
    </source>
</evidence>
<organism evidence="1 2">
    <name type="scientific">Scophthalmus maximus</name>
    <name type="common">Turbot</name>
    <name type="synonym">Psetta maxima</name>
    <dbReference type="NCBI Taxonomy" id="52904"/>
    <lineage>
        <taxon>Eukaryota</taxon>
        <taxon>Metazoa</taxon>
        <taxon>Chordata</taxon>
        <taxon>Craniata</taxon>
        <taxon>Vertebrata</taxon>
        <taxon>Euteleostomi</taxon>
        <taxon>Actinopterygii</taxon>
        <taxon>Neopterygii</taxon>
        <taxon>Teleostei</taxon>
        <taxon>Neoteleostei</taxon>
        <taxon>Acanthomorphata</taxon>
        <taxon>Carangaria</taxon>
        <taxon>Pleuronectiformes</taxon>
        <taxon>Pleuronectoidei</taxon>
        <taxon>Scophthalmidae</taxon>
        <taxon>Scophthalmus</taxon>
    </lineage>
</organism>
<evidence type="ECO:0000313" key="2">
    <source>
        <dbReference type="Proteomes" id="UP000438429"/>
    </source>
</evidence>
<name>A0A6A4S275_SCOMX</name>